<dbReference type="AlphaFoldDB" id="U4QXQ9"/>
<reference evidence="3 4" key="1">
    <citation type="journal article" date="2013" name="Genome Announc.">
        <title>Draft Genome Sequence of the Cellulolytic Bacterium Clostridium papyrosolvens C7 (ATCC 700395).</title>
        <authorList>
            <person name="Zepeda V."/>
            <person name="Dassa B."/>
            <person name="Borovok I."/>
            <person name="Lamed R."/>
            <person name="Bayer E.A."/>
            <person name="Cate J.H."/>
        </authorList>
    </citation>
    <scope>NUCLEOTIDE SEQUENCE [LARGE SCALE GENOMIC DNA]</scope>
    <source>
        <strain evidence="3 4">C7</strain>
    </source>
</reference>
<dbReference type="InterPro" id="IPR012223">
    <property type="entry name" value="TEII"/>
</dbReference>
<dbReference type="PANTHER" id="PTHR11487">
    <property type="entry name" value="THIOESTERASE"/>
    <property type="match status" value="1"/>
</dbReference>
<dbReference type="Pfam" id="PF00975">
    <property type="entry name" value="Thioesterase"/>
    <property type="match status" value="1"/>
</dbReference>
<gene>
    <name evidence="3" type="ORF">L323_20260</name>
</gene>
<dbReference type="PATRIC" id="fig|1330534.3.peg.4025"/>
<protein>
    <submittedName>
        <fullName evidence="3">Thioesterase</fullName>
    </submittedName>
</protein>
<dbReference type="PANTHER" id="PTHR11487:SF0">
    <property type="entry name" value="S-ACYL FATTY ACID SYNTHASE THIOESTERASE, MEDIUM CHAIN"/>
    <property type="match status" value="1"/>
</dbReference>
<dbReference type="RefSeq" id="WP_020817398.1">
    <property type="nucleotide sequence ID" value="NZ_ATAY01000098.1"/>
</dbReference>
<name>U4QXQ9_9FIRM</name>
<evidence type="ECO:0000313" key="4">
    <source>
        <dbReference type="Proteomes" id="UP000016860"/>
    </source>
</evidence>
<organism evidence="3 4">
    <name type="scientific">Ruminiclostridium papyrosolvens C7</name>
    <dbReference type="NCBI Taxonomy" id="1330534"/>
    <lineage>
        <taxon>Bacteria</taxon>
        <taxon>Bacillati</taxon>
        <taxon>Bacillota</taxon>
        <taxon>Clostridia</taxon>
        <taxon>Eubacteriales</taxon>
        <taxon>Oscillospiraceae</taxon>
        <taxon>Ruminiclostridium</taxon>
    </lineage>
</organism>
<comment type="similarity">
    <text evidence="1">Belongs to the thioesterase family.</text>
</comment>
<comment type="caution">
    <text evidence="3">The sequence shown here is derived from an EMBL/GenBank/DDBJ whole genome shotgun (WGS) entry which is preliminary data.</text>
</comment>
<proteinExistence type="inferred from homology"/>
<sequence>MTKLFCIPYSGASAMVYSKWTKLINKEIKVIPLELAGRGRRFGDKFYRDIDQAAEDLSNTIINEAKDDDYAIFGHSMGARVTYEVYYRLKEKGFKEPVKIFFSGSKAPQLPPDEIKRYQLPDNQFKQVVLQYGGNSEDVFKNKELCDLFIPILRADFRIYEEYKFVPGREKIKTDVVVYYGRSDSSITYDNMTAWQEVAGSGIKLVAFDGSHFYLNEDVNGITASINKELAGRK</sequence>
<dbReference type="Gene3D" id="3.40.50.1820">
    <property type="entry name" value="alpha/beta hydrolase"/>
    <property type="match status" value="1"/>
</dbReference>
<dbReference type="GO" id="GO:0008610">
    <property type="term" value="P:lipid biosynthetic process"/>
    <property type="evidence" value="ECO:0007669"/>
    <property type="project" value="TreeGrafter"/>
</dbReference>
<dbReference type="Proteomes" id="UP000016860">
    <property type="component" value="Unassembled WGS sequence"/>
</dbReference>
<dbReference type="EMBL" id="ATAY01000098">
    <property type="protein sequence ID" value="EPR07697.1"/>
    <property type="molecule type" value="Genomic_DNA"/>
</dbReference>
<dbReference type="STRING" id="1330534.L323_20260"/>
<feature type="domain" description="Thioesterase" evidence="2">
    <location>
        <begin position="3"/>
        <end position="227"/>
    </location>
</feature>
<evidence type="ECO:0000259" key="2">
    <source>
        <dbReference type="Pfam" id="PF00975"/>
    </source>
</evidence>
<accession>U4QXQ9</accession>
<dbReference type="OrthoDB" id="2213423at2"/>
<dbReference type="InterPro" id="IPR001031">
    <property type="entry name" value="Thioesterase"/>
</dbReference>
<dbReference type="InterPro" id="IPR029058">
    <property type="entry name" value="AB_hydrolase_fold"/>
</dbReference>
<evidence type="ECO:0000256" key="1">
    <source>
        <dbReference type="ARBA" id="ARBA00007169"/>
    </source>
</evidence>
<dbReference type="SUPFAM" id="SSF53474">
    <property type="entry name" value="alpha/beta-Hydrolases"/>
    <property type="match status" value="1"/>
</dbReference>
<evidence type="ECO:0000313" key="3">
    <source>
        <dbReference type="EMBL" id="EPR07697.1"/>
    </source>
</evidence>